<dbReference type="InterPro" id="IPR009000">
    <property type="entry name" value="Transl_B-barrel_sf"/>
</dbReference>
<dbReference type="SUPFAM" id="SSF52540">
    <property type="entry name" value="P-loop containing nucleoside triphosphate hydrolases"/>
    <property type="match status" value="1"/>
</dbReference>
<feature type="compositionally biased region" description="Basic and acidic residues" evidence="9">
    <location>
        <begin position="246"/>
        <end position="263"/>
    </location>
</feature>
<feature type="compositionally biased region" description="Basic residues" evidence="9">
    <location>
        <begin position="298"/>
        <end position="307"/>
    </location>
</feature>
<comment type="similarity">
    <text evidence="1 7 8">Belongs to the TRAFAC class translation factor GTPase superfamily. Classic translation factor GTPase family. IF-2 subfamily.</text>
</comment>
<dbReference type="SUPFAM" id="SSF52156">
    <property type="entry name" value="Initiation factor IF2/eIF5b, domain 3"/>
    <property type="match status" value="1"/>
</dbReference>
<evidence type="ECO:0000313" key="11">
    <source>
        <dbReference type="EMBL" id="MCW3787194.1"/>
    </source>
</evidence>
<feature type="binding site" evidence="7">
    <location>
        <begin position="614"/>
        <end position="617"/>
    </location>
    <ligand>
        <name>GTP</name>
        <dbReference type="ChEBI" id="CHEBI:37565"/>
    </ligand>
</feature>
<dbReference type="GO" id="GO:0005525">
    <property type="term" value="F:GTP binding"/>
    <property type="evidence" value="ECO:0007669"/>
    <property type="project" value="UniProtKB-KW"/>
</dbReference>
<dbReference type="InterPro" id="IPR006847">
    <property type="entry name" value="IF2_N"/>
</dbReference>
<dbReference type="FunFam" id="3.40.50.10050:FF:000001">
    <property type="entry name" value="Translation initiation factor IF-2"/>
    <property type="match status" value="1"/>
</dbReference>
<evidence type="ECO:0000256" key="5">
    <source>
        <dbReference type="ARBA" id="ARBA00022917"/>
    </source>
</evidence>
<dbReference type="FunFam" id="2.40.30.10:FF:000008">
    <property type="entry name" value="Translation initiation factor IF-2"/>
    <property type="match status" value="1"/>
</dbReference>
<evidence type="ECO:0000256" key="1">
    <source>
        <dbReference type="ARBA" id="ARBA00007733"/>
    </source>
</evidence>
<dbReference type="FunFam" id="2.40.30.10:FF:000007">
    <property type="entry name" value="Translation initiation factor IF-2"/>
    <property type="match status" value="1"/>
</dbReference>
<dbReference type="PANTHER" id="PTHR43381:SF5">
    <property type="entry name" value="TR-TYPE G DOMAIN-CONTAINING PROTEIN"/>
    <property type="match status" value="1"/>
</dbReference>
<sequence>MAVGKTNRLSKVAREFNVGIHTIVEFLQKKGFDVELNPNTKLTGEMYNHLENEYSTDLNVRKKSEALSKQKPQKETISIEDIRKDLDNIPVQDKSKKEEVKVEKVEIPHKEAPKVLGKIDLDNLSKKKKQEEKPTTEAPEAKQPEEKPKKEEKPIEVKEEKPTPEESQKPAAKKNIEEPKVVGKIDIESLKKPKKQHKQEKKEAIHNKEVVSEDKTKAQQEAKPKTEKVSPEKKAEKPSVSADSTQNEKKNSPQEKKEDKSEGLFKPTQVKKLSGPTVVGKIELPTTPSKSDSNADKNKKKKRKRIRKDKERVNINEKSTQQGGGANQQQGGQRPKGPQAGGQRNQNPRNNNDKPNRRQKNAPRRPVKAEISEEDVQKQIKDTLARLTANKGKSKASRHRRDKRDAVSQKHMAEMEKANQEKNIIQVAEFVTVAELATMMDVQVNQIIASCMSLGLFVSINQRLDAETISLVAEEFDHKVEFISVEIAAAIDEEEEIDESLLEERSPIVTVMGHVDHGKTSLLDHIRNANVIQGEAGGITQHIGAYSVTLDSGRKITFLDTPGHEAFTAMRARGAQVTDIAIIIVAADDNVMPQTIEAINHASAAGVPIVFAINKIDKPGANPDKIKEELANMNYLVEDWGGKYQCQEISAKNGINIEDLLEKVLLEADLLELKAVKDKKAVGSVIESSLDKGRGYVTTVLVQSGTLKIGDIIVSGSYMGHVKAMFNERNKKITEAGPSEPVLMLGLNGAPQAGEKFNVLESEREAKEITNKRTQLQREQGMRTKKHITLDEIGRRIAIGNFQELNVIVKGDVDGSIEALSDSLIKLSTDEIQVNVIHKAVGQISESDIMLAAASNAIVIGFQVRPSMAARKVAEKEEIDIRLYSIIYDAIEELKSAMEGMLSPEIKEQVISTLEVRETFKISKVGTIAGCMVKEGKIKRNSKVRLIRDGIVIYTGDLAALKRFKDDVKEVATGYECGVSINNYHDIKVDDLIEAFEEVEVSRKL</sequence>
<proteinExistence type="inferred from homology"/>
<dbReference type="InterPro" id="IPR053905">
    <property type="entry name" value="EF-G-like_DII"/>
</dbReference>
<name>A0AAE3M5G3_9BACT</name>
<keyword evidence="3 7" id="KW-0396">Initiation factor</keyword>
<feature type="compositionally biased region" description="Basic and acidic residues" evidence="9">
    <location>
        <begin position="367"/>
        <end position="384"/>
    </location>
</feature>
<dbReference type="Pfam" id="PF04760">
    <property type="entry name" value="IF2_N"/>
    <property type="match status" value="1"/>
</dbReference>
<evidence type="ECO:0000256" key="9">
    <source>
        <dbReference type="SAM" id="MobiDB-lite"/>
    </source>
</evidence>
<dbReference type="Pfam" id="PF11987">
    <property type="entry name" value="IF-2"/>
    <property type="match status" value="1"/>
</dbReference>
<feature type="compositionally biased region" description="Basic and acidic residues" evidence="9">
    <location>
        <begin position="403"/>
        <end position="412"/>
    </location>
</feature>
<dbReference type="PANTHER" id="PTHR43381">
    <property type="entry name" value="TRANSLATION INITIATION FACTOR IF-2-RELATED"/>
    <property type="match status" value="1"/>
</dbReference>
<comment type="caution">
    <text evidence="7">Lacks conserved residue(s) required for the propagation of feature annotation.</text>
</comment>
<feature type="compositionally biased region" description="Low complexity" evidence="9">
    <location>
        <begin position="327"/>
        <end position="350"/>
    </location>
</feature>
<evidence type="ECO:0000256" key="6">
    <source>
        <dbReference type="ARBA" id="ARBA00023134"/>
    </source>
</evidence>
<dbReference type="InterPro" id="IPR000178">
    <property type="entry name" value="TF_IF2_bacterial-like"/>
</dbReference>
<reference evidence="11" key="1">
    <citation type="submission" date="2022-10" db="EMBL/GenBank/DDBJ databases">
        <authorList>
            <person name="Yu W.X."/>
        </authorList>
    </citation>
    <scope>NUCLEOTIDE SEQUENCE</scope>
    <source>
        <strain evidence="11">AAT</strain>
    </source>
</reference>
<evidence type="ECO:0000256" key="7">
    <source>
        <dbReference type="HAMAP-Rule" id="MF_00100"/>
    </source>
</evidence>
<dbReference type="GO" id="GO:0003924">
    <property type="term" value="F:GTPase activity"/>
    <property type="evidence" value="ECO:0007669"/>
    <property type="project" value="UniProtKB-UniRule"/>
</dbReference>
<comment type="function">
    <text evidence="7 8">One of the essential components for the initiation of protein synthesis. Protects formylmethionyl-tRNA from spontaneous hydrolysis and promotes its binding to the 30S ribosomal subunits. Also involved in the hydrolysis of GTP during the formation of the 70S ribosomal complex.</text>
</comment>
<feature type="compositionally biased region" description="Basic residues" evidence="9">
    <location>
        <begin position="357"/>
        <end position="366"/>
    </location>
</feature>
<feature type="domain" description="Tr-type G" evidence="10">
    <location>
        <begin position="504"/>
        <end position="674"/>
    </location>
</feature>
<dbReference type="PROSITE" id="PS01176">
    <property type="entry name" value="IF2"/>
    <property type="match status" value="1"/>
</dbReference>
<dbReference type="Gene3D" id="2.40.30.10">
    <property type="entry name" value="Translation factors"/>
    <property type="match status" value="2"/>
</dbReference>
<dbReference type="FunFam" id="3.40.50.300:FF:000019">
    <property type="entry name" value="Translation initiation factor IF-2"/>
    <property type="match status" value="1"/>
</dbReference>
<dbReference type="Pfam" id="PF00009">
    <property type="entry name" value="GTP_EFTU"/>
    <property type="match status" value="1"/>
</dbReference>
<feature type="binding site" evidence="7">
    <location>
        <begin position="560"/>
        <end position="564"/>
    </location>
    <ligand>
        <name>GTP</name>
        <dbReference type="ChEBI" id="CHEBI:37565"/>
    </ligand>
</feature>
<feature type="compositionally biased region" description="Basic and acidic residues" evidence="9">
    <location>
        <begin position="200"/>
        <end position="237"/>
    </location>
</feature>
<keyword evidence="6 7" id="KW-0342">GTP-binding</keyword>
<dbReference type="GO" id="GO:0003743">
    <property type="term" value="F:translation initiation factor activity"/>
    <property type="evidence" value="ECO:0007669"/>
    <property type="project" value="UniProtKB-UniRule"/>
</dbReference>
<dbReference type="CDD" id="cd03702">
    <property type="entry name" value="IF2_mtIF2_II"/>
    <property type="match status" value="1"/>
</dbReference>
<dbReference type="AlphaFoldDB" id="A0AAE3M5G3"/>
<dbReference type="Proteomes" id="UP001209229">
    <property type="component" value="Unassembled WGS sequence"/>
</dbReference>
<dbReference type="InterPro" id="IPR027417">
    <property type="entry name" value="P-loop_NTPase"/>
</dbReference>
<dbReference type="InterPro" id="IPR044145">
    <property type="entry name" value="IF2_II"/>
</dbReference>
<evidence type="ECO:0000256" key="3">
    <source>
        <dbReference type="ARBA" id="ARBA00022540"/>
    </source>
</evidence>
<dbReference type="InterPro" id="IPR000795">
    <property type="entry name" value="T_Tr_GTP-bd_dom"/>
</dbReference>
<evidence type="ECO:0000259" key="10">
    <source>
        <dbReference type="PROSITE" id="PS51722"/>
    </source>
</evidence>
<dbReference type="NCBIfam" id="TIGR00487">
    <property type="entry name" value="IF-2"/>
    <property type="match status" value="1"/>
</dbReference>
<dbReference type="CDD" id="cd03692">
    <property type="entry name" value="mtIF2_IVc"/>
    <property type="match status" value="1"/>
</dbReference>
<evidence type="ECO:0000256" key="8">
    <source>
        <dbReference type="RuleBase" id="RU000644"/>
    </source>
</evidence>
<dbReference type="InterPro" id="IPR023115">
    <property type="entry name" value="TIF_IF2_dom3"/>
</dbReference>
<feature type="region of interest" description="Disordered" evidence="9">
    <location>
        <begin position="88"/>
        <end position="412"/>
    </location>
</feature>
<dbReference type="EMBL" id="JAPDPJ010000025">
    <property type="protein sequence ID" value="MCW3787194.1"/>
    <property type="molecule type" value="Genomic_DNA"/>
</dbReference>
<dbReference type="HAMAP" id="MF_00100_B">
    <property type="entry name" value="IF_2_B"/>
    <property type="match status" value="1"/>
</dbReference>
<keyword evidence="12" id="KW-1185">Reference proteome</keyword>
<keyword evidence="5 7" id="KW-0648">Protein biosynthesis</keyword>
<keyword evidence="4 7" id="KW-0547">Nucleotide-binding</keyword>
<protein>
    <recommendedName>
        <fullName evidence="2 7">Translation initiation factor IF-2</fullName>
    </recommendedName>
</protein>
<dbReference type="InterPro" id="IPR015760">
    <property type="entry name" value="TIF_IF2"/>
</dbReference>
<dbReference type="Gene3D" id="3.40.50.300">
    <property type="entry name" value="P-loop containing nucleotide triphosphate hydrolases"/>
    <property type="match status" value="1"/>
</dbReference>
<dbReference type="CDD" id="cd01887">
    <property type="entry name" value="IF2_eIF5B"/>
    <property type="match status" value="1"/>
</dbReference>
<organism evidence="11 12">
    <name type="scientific">Plebeiibacterium sediminum</name>
    <dbReference type="NCBI Taxonomy" id="2992112"/>
    <lineage>
        <taxon>Bacteria</taxon>
        <taxon>Pseudomonadati</taxon>
        <taxon>Bacteroidota</taxon>
        <taxon>Bacteroidia</taxon>
        <taxon>Marinilabiliales</taxon>
        <taxon>Marinilabiliaceae</taxon>
        <taxon>Plebeiibacterium</taxon>
    </lineage>
</organism>
<evidence type="ECO:0000313" key="12">
    <source>
        <dbReference type="Proteomes" id="UP001209229"/>
    </source>
</evidence>
<dbReference type="NCBIfam" id="TIGR00231">
    <property type="entry name" value="small_GTP"/>
    <property type="match status" value="1"/>
</dbReference>
<comment type="subcellular location">
    <subcellularLocation>
        <location evidence="7">Cytoplasm</location>
    </subcellularLocation>
</comment>
<feature type="binding site" evidence="7">
    <location>
        <begin position="513"/>
        <end position="520"/>
    </location>
    <ligand>
        <name>GTP</name>
        <dbReference type="ChEBI" id="CHEBI:37565"/>
    </ligand>
</feature>
<evidence type="ECO:0000256" key="2">
    <source>
        <dbReference type="ARBA" id="ARBA00020675"/>
    </source>
</evidence>
<dbReference type="Gene3D" id="3.40.50.10050">
    <property type="entry name" value="Translation initiation factor IF- 2, domain 3"/>
    <property type="match status" value="1"/>
</dbReference>
<dbReference type="GO" id="GO:0005737">
    <property type="term" value="C:cytoplasm"/>
    <property type="evidence" value="ECO:0007669"/>
    <property type="project" value="UniProtKB-SubCell"/>
</dbReference>
<dbReference type="InterPro" id="IPR005225">
    <property type="entry name" value="Small_GTP-bd"/>
</dbReference>
<dbReference type="PROSITE" id="PS51722">
    <property type="entry name" value="G_TR_2"/>
    <property type="match status" value="1"/>
</dbReference>
<feature type="compositionally biased region" description="Basic and acidic residues" evidence="9">
    <location>
        <begin position="88"/>
        <end position="191"/>
    </location>
</feature>
<dbReference type="SUPFAM" id="SSF50447">
    <property type="entry name" value="Translation proteins"/>
    <property type="match status" value="2"/>
</dbReference>
<evidence type="ECO:0000256" key="4">
    <source>
        <dbReference type="ARBA" id="ARBA00022741"/>
    </source>
</evidence>
<dbReference type="InterPro" id="IPR036925">
    <property type="entry name" value="TIF_IF2_dom3_sf"/>
</dbReference>
<comment type="caution">
    <text evidence="11">The sequence shown here is derived from an EMBL/GenBank/DDBJ whole genome shotgun (WGS) entry which is preliminary data.</text>
</comment>
<feature type="compositionally biased region" description="Basic residues" evidence="9">
    <location>
        <begin position="392"/>
        <end position="402"/>
    </location>
</feature>
<keyword evidence="7" id="KW-0963">Cytoplasm</keyword>
<dbReference type="Pfam" id="PF22042">
    <property type="entry name" value="EF-G_D2"/>
    <property type="match status" value="1"/>
</dbReference>
<gene>
    <name evidence="7 11" type="primary">infB</name>
    <name evidence="11" type="ORF">OM075_11985</name>
</gene>
<dbReference type="RefSeq" id="WP_301190758.1">
    <property type="nucleotide sequence ID" value="NZ_JAPDPJ010000025.1"/>
</dbReference>
<accession>A0AAE3M5G3</accession>